<dbReference type="EMBL" id="BLIY01000017">
    <property type="protein sequence ID" value="GFE54801.1"/>
    <property type="molecule type" value="Genomic_DNA"/>
</dbReference>
<dbReference type="AlphaFoldDB" id="A0A9W5TCF7"/>
<feature type="signal peptide" evidence="1">
    <location>
        <begin position="1"/>
        <end position="16"/>
    </location>
</feature>
<name>A0A9W5TCF7_BABOV</name>
<evidence type="ECO:0000313" key="3">
    <source>
        <dbReference type="Proteomes" id="UP001057455"/>
    </source>
</evidence>
<feature type="chain" id="PRO_5040905958" evidence="1">
    <location>
        <begin position="17"/>
        <end position="544"/>
    </location>
</feature>
<reference evidence="2" key="1">
    <citation type="submission" date="2019-12" db="EMBL/GenBank/DDBJ databases">
        <title>Genome sequence of Babesia ovis.</title>
        <authorList>
            <person name="Yamagishi J."/>
            <person name="Sevinc F."/>
            <person name="Xuan X."/>
        </authorList>
    </citation>
    <scope>NUCLEOTIDE SEQUENCE</scope>
    <source>
        <strain evidence="2">Selcuk</strain>
    </source>
</reference>
<keyword evidence="1" id="KW-0732">Signal</keyword>
<evidence type="ECO:0000313" key="2">
    <source>
        <dbReference type="EMBL" id="GFE54801.1"/>
    </source>
</evidence>
<keyword evidence="3" id="KW-1185">Reference proteome</keyword>
<accession>A0A9W5TCF7</accession>
<protein>
    <submittedName>
        <fullName evidence="2">Apicoplast TIC22, putative</fullName>
    </submittedName>
</protein>
<gene>
    <name evidence="2" type="ORF">BaOVIS_022050</name>
</gene>
<dbReference type="Gene3D" id="3.40.1350.100">
    <property type="match status" value="2"/>
</dbReference>
<dbReference type="Proteomes" id="UP001057455">
    <property type="component" value="Unassembled WGS sequence"/>
</dbReference>
<dbReference type="OrthoDB" id="361288at2759"/>
<evidence type="ECO:0000256" key="1">
    <source>
        <dbReference type="SAM" id="SignalP"/>
    </source>
</evidence>
<comment type="caution">
    <text evidence="2">The sequence shown here is derived from an EMBL/GenBank/DDBJ whole genome shotgun (WGS) entry which is preliminary data.</text>
</comment>
<organism evidence="2 3">
    <name type="scientific">Babesia ovis</name>
    <dbReference type="NCBI Taxonomy" id="5869"/>
    <lineage>
        <taxon>Eukaryota</taxon>
        <taxon>Sar</taxon>
        <taxon>Alveolata</taxon>
        <taxon>Apicomplexa</taxon>
        <taxon>Aconoidasida</taxon>
        <taxon>Piroplasmida</taxon>
        <taxon>Babesiidae</taxon>
        <taxon>Babesia</taxon>
    </lineage>
</organism>
<sequence>MYILLLLQCQIISALSIGNSIRRFSLSWNNQKIHHPSAHQYIGSIEDVPIFVVESRHSSPVTLTIGTERVVPAFIDPKDATDFLAEIAQTESSDEFQCSSLRIRVMTLSQWFEKVDPSKERLTSRIKYKLVPSSTQNEPKNIYTPLRPRHDSSVPLFFSKRLVITSSSGQTLTPLFFDLNDLYDHTKVFKDPKQRELIMKSVEVLPLIDQLLLQYKLQGARNQSTGNVTLYPIRNLTFDGIRDIGFADDKATLEKYGIPLPPQVLNVAVKSNRMGIYNLIKHVLVSYEETLVDAVSSVKNDKFEKRKTMFIKLIAAVTIRWYTMYRWKTYDRLLLKPLNLEEYERTKSNRERARENLHVYQVLWQEHCYTMKRLATINFLTVPSRLLEEWNEATDIFDKYKLQDSLSTNCEMTDVMDRLNELMYGVTEVHNGTDTVLEKQTLKTILKESQYVALNTDDPNVESLEVLKRQKINEFQTMVNVGIKNFEDTLVSLSVQLNNLTQFSRMLSKKLFIKKPTMEYIKQLKVENIASIFKMCRICPLTPS</sequence>
<proteinExistence type="predicted"/>